<dbReference type="GO" id="GO:0003676">
    <property type="term" value="F:nucleic acid binding"/>
    <property type="evidence" value="ECO:0007669"/>
    <property type="project" value="InterPro"/>
</dbReference>
<evidence type="ECO:0000259" key="1">
    <source>
        <dbReference type="PROSITE" id="PS50879"/>
    </source>
</evidence>
<dbReference type="AlphaFoldDB" id="A0AAW2P2J5"/>
<dbReference type="InterPro" id="IPR002156">
    <property type="entry name" value="RNaseH_domain"/>
</dbReference>
<protein>
    <recommendedName>
        <fullName evidence="1">RNase H type-1 domain-containing protein</fullName>
    </recommendedName>
</protein>
<proteinExistence type="predicted"/>
<dbReference type="PANTHER" id="PTHR48475:SF1">
    <property type="entry name" value="RNASE H TYPE-1 DOMAIN-CONTAINING PROTEIN"/>
    <property type="match status" value="1"/>
</dbReference>
<dbReference type="SUPFAM" id="SSF53098">
    <property type="entry name" value="Ribonuclease H-like"/>
    <property type="match status" value="1"/>
</dbReference>
<accession>A0AAW2P2J5</accession>
<name>A0AAW2P2J5_SESRA</name>
<dbReference type="EMBL" id="JACGWJ010000018">
    <property type="protein sequence ID" value="KAL0350077.1"/>
    <property type="molecule type" value="Genomic_DNA"/>
</dbReference>
<organism evidence="2">
    <name type="scientific">Sesamum radiatum</name>
    <name type="common">Black benniseed</name>
    <dbReference type="NCBI Taxonomy" id="300843"/>
    <lineage>
        <taxon>Eukaryota</taxon>
        <taxon>Viridiplantae</taxon>
        <taxon>Streptophyta</taxon>
        <taxon>Embryophyta</taxon>
        <taxon>Tracheophyta</taxon>
        <taxon>Spermatophyta</taxon>
        <taxon>Magnoliopsida</taxon>
        <taxon>eudicotyledons</taxon>
        <taxon>Gunneridae</taxon>
        <taxon>Pentapetalae</taxon>
        <taxon>asterids</taxon>
        <taxon>lamiids</taxon>
        <taxon>Lamiales</taxon>
        <taxon>Pedaliaceae</taxon>
        <taxon>Sesamum</taxon>
    </lineage>
</organism>
<dbReference type="InterPro" id="IPR036397">
    <property type="entry name" value="RNaseH_sf"/>
</dbReference>
<dbReference type="InterPro" id="IPR012337">
    <property type="entry name" value="RNaseH-like_sf"/>
</dbReference>
<dbReference type="PANTHER" id="PTHR48475">
    <property type="entry name" value="RIBONUCLEASE H"/>
    <property type="match status" value="1"/>
</dbReference>
<gene>
    <name evidence="2" type="ORF">Sradi_4156900</name>
</gene>
<dbReference type="Pfam" id="PF13456">
    <property type="entry name" value="RVT_3"/>
    <property type="match status" value="1"/>
</dbReference>
<comment type="caution">
    <text evidence="2">The sequence shown here is derived from an EMBL/GenBank/DDBJ whole genome shotgun (WGS) entry which is preliminary data.</text>
</comment>
<dbReference type="Gene3D" id="3.30.420.10">
    <property type="entry name" value="Ribonuclease H-like superfamily/Ribonuclease H"/>
    <property type="match status" value="1"/>
</dbReference>
<feature type="domain" description="RNase H type-1" evidence="1">
    <location>
        <begin position="17"/>
        <end position="89"/>
    </location>
</feature>
<reference evidence="2" key="2">
    <citation type="journal article" date="2024" name="Plant">
        <title>Genomic evolution and insights into agronomic trait innovations of Sesamum species.</title>
        <authorList>
            <person name="Miao H."/>
            <person name="Wang L."/>
            <person name="Qu L."/>
            <person name="Liu H."/>
            <person name="Sun Y."/>
            <person name="Le M."/>
            <person name="Wang Q."/>
            <person name="Wei S."/>
            <person name="Zheng Y."/>
            <person name="Lin W."/>
            <person name="Duan Y."/>
            <person name="Cao H."/>
            <person name="Xiong S."/>
            <person name="Wang X."/>
            <person name="Wei L."/>
            <person name="Li C."/>
            <person name="Ma Q."/>
            <person name="Ju M."/>
            <person name="Zhao R."/>
            <person name="Li G."/>
            <person name="Mu C."/>
            <person name="Tian Q."/>
            <person name="Mei H."/>
            <person name="Zhang T."/>
            <person name="Gao T."/>
            <person name="Zhang H."/>
        </authorList>
    </citation>
    <scope>NUCLEOTIDE SEQUENCE</scope>
    <source>
        <strain evidence="2">G02</strain>
    </source>
</reference>
<sequence length="89" mass="9848">MGIIDDLPDEDVLVIEVTPPWKMYFDGASHKERAGAGVVFVTSEGEVLPYSFTLTQNCSNNIAEYQTLILELEIAVDVKQIPLKVYGDS</sequence>
<reference evidence="2" key="1">
    <citation type="submission" date="2020-06" db="EMBL/GenBank/DDBJ databases">
        <authorList>
            <person name="Li T."/>
            <person name="Hu X."/>
            <person name="Zhang T."/>
            <person name="Song X."/>
            <person name="Zhang H."/>
            <person name="Dai N."/>
            <person name="Sheng W."/>
            <person name="Hou X."/>
            <person name="Wei L."/>
        </authorList>
    </citation>
    <scope>NUCLEOTIDE SEQUENCE</scope>
    <source>
        <strain evidence="2">G02</strain>
        <tissue evidence="2">Leaf</tissue>
    </source>
</reference>
<dbReference type="PROSITE" id="PS50879">
    <property type="entry name" value="RNASE_H_1"/>
    <property type="match status" value="1"/>
</dbReference>
<evidence type="ECO:0000313" key="2">
    <source>
        <dbReference type="EMBL" id="KAL0350077.1"/>
    </source>
</evidence>
<dbReference type="GO" id="GO:0004523">
    <property type="term" value="F:RNA-DNA hybrid ribonuclease activity"/>
    <property type="evidence" value="ECO:0007669"/>
    <property type="project" value="InterPro"/>
</dbReference>